<sequence>MHVHRRFDSSTFLSSSLQCSRHVSRGSGSVIAVRLAASRWRIYRENELELGRKVITSVVVVPGLFPEVLCPFAAVRRLGLFGRPICFVCGSQQKEGEDRAFPRCLPEAPVGGIRGNGLPSTGKSSNSSSSSRAAAGFGCVCCCWSDLGSAAVSSLFVLDA</sequence>
<keyword evidence="2" id="KW-1185">Reference proteome</keyword>
<evidence type="ECO:0000313" key="1">
    <source>
        <dbReference type="EMBL" id="KAL1840690.1"/>
    </source>
</evidence>
<organism evidence="1 2">
    <name type="scientific">Phialemonium thermophilum</name>
    <dbReference type="NCBI Taxonomy" id="223376"/>
    <lineage>
        <taxon>Eukaryota</taxon>
        <taxon>Fungi</taxon>
        <taxon>Dikarya</taxon>
        <taxon>Ascomycota</taxon>
        <taxon>Pezizomycotina</taxon>
        <taxon>Sordariomycetes</taxon>
        <taxon>Sordariomycetidae</taxon>
        <taxon>Cephalothecales</taxon>
        <taxon>Cephalothecaceae</taxon>
        <taxon>Phialemonium</taxon>
    </lineage>
</organism>
<gene>
    <name evidence="1" type="ORF">VTK73DRAFT_3699</name>
</gene>
<protein>
    <submittedName>
        <fullName evidence="1">Uncharacterized protein</fullName>
    </submittedName>
</protein>
<proteinExistence type="predicted"/>
<name>A0ABR3VFQ6_9PEZI</name>
<reference evidence="1 2" key="1">
    <citation type="journal article" date="2024" name="Commun. Biol.">
        <title>Comparative genomic analysis of thermophilic fungi reveals convergent evolutionary adaptations and gene losses.</title>
        <authorList>
            <person name="Steindorff A.S."/>
            <person name="Aguilar-Pontes M.V."/>
            <person name="Robinson A.J."/>
            <person name="Andreopoulos B."/>
            <person name="LaButti K."/>
            <person name="Kuo A."/>
            <person name="Mondo S."/>
            <person name="Riley R."/>
            <person name="Otillar R."/>
            <person name="Haridas S."/>
            <person name="Lipzen A."/>
            <person name="Grimwood J."/>
            <person name="Schmutz J."/>
            <person name="Clum A."/>
            <person name="Reid I.D."/>
            <person name="Moisan M.C."/>
            <person name="Butler G."/>
            <person name="Nguyen T.T.M."/>
            <person name="Dewar K."/>
            <person name="Conant G."/>
            <person name="Drula E."/>
            <person name="Henrissat B."/>
            <person name="Hansel C."/>
            <person name="Singer S."/>
            <person name="Hutchinson M.I."/>
            <person name="de Vries R.P."/>
            <person name="Natvig D.O."/>
            <person name="Powell A.J."/>
            <person name="Tsang A."/>
            <person name="Grigoriev I.V."/>
        </authorList>
    </citation>
    <scope>NUCLEOTIDE SEQUENCE [LARGE SCALE GENOMIC DNA]</scope>
    <source>
        <strain evidence="1 2">ATCC 24622</strain>
    </source>
</reference>
<dbReference type="EMBL" id="JAZHXJ010002171">
    <property type="protein sequence ID" value="KAL1840690.1"/>
    <property type="molecule type" value="Genomic_DNA"/>
</dbReference>
<dbReference type="Proteomes" id="UP001586593">
    <property type="component" value="Unassembled WGS sequence"/>
</dbReference>
<comment type="caution">
    <text evidence="1">The sequence shown here is derived from an EMBL/GenBank/DDBJ whole genome shotgun (WGS) entry which is preliminary data.</text>
</comment>
<accession>A0ABR3VFQ6</accession>
<evidence type="ECO:0000313" key="2">
    <source>
        <dbReference type="Proteomes" id="UP001586593"/>
    </source>
</evidence>